<accession>A0AC34QPW5</accession>
<organism evidence="1 2">
    <name type="scientific">Panagrolaimus sp. JU765</name>
    <dbReference type="NCBI Taxonomy" id="591449"/>
    <lineage>
        <taxon>Eukaryota</taxon>
        <taxon>Metazoa</taxon>
        <taxon>Ecdysozoa</taxon>
        <taxon>Nematoda</taxon>
        <taxon>Chromadorea</taxon>
        <taxon>Rhabditida</taxon>
        <taxon>Tylenchina</taxon>
        <taxon>Panagrolaimomorpha</taxon>
        <taxon>Panagrolaimoidea</taxon>
        <taxon>Panagrolaimidae</taxon>
        <taxon>Panagrolaimus</taxon>
    </lineage>
</organism>
<protein>
    <submittedName>
        <fullName evidence="2">Molybdopterin synthase sulfur carrier subunit</fullName>
    </submittedName>
</protein>
<name>A0AC34QPW5_9BILA</name>
<evidence type="ECO:0000313" key="1">
    <source>
        <dbReference type="Proteomes" id="UP000887576"/>
    </source>
</evidence>
<evidence type="ECO:0000313" key="2">
    <source>
        <dbReference type="WBParaSite" id="JU765_v2.g18227.t1"/>
    </source>
</evidence>
<sequence length="85" mass="9526">MTFDVNVLLFGPARELVGQDRIRLKAKPVMTTSEVMHQITEQYPVLKPLASHCVLAVGQQYRHHDERIFLESSTEIALIPPISGG</sequence>
<dbReference type="WBParaSite" id="JU765_v2.g18227.t1">
    <property type="protein sequence ID" value="JU765_v2.g18227.t1"/>
    <property type="gene ID" value="JU765_v2.g18227"/>
</dbReference>
<dbReference type="Proteomes" id="UP000887576">
    <property type="component" value="Unplaced"/>
</dbReference>
<reference evidence="2" key="1">
    <citation type="submission" date="2022-11" db="UniProtKB">
        <authorList>
            <consortium name="WormBaseParasite"/>
        </authorList>
    </citation>
    <scope>IDENTIFICATION</scope>
</reference>
<proteinExistence type="predicted"/>